<dbReference type="PANTHER" id="PTHR43856:SF1">
    <property type="entry name" value="MITOCHONDRIAL CARDIOLIPIN HYDROLASE"/>
    <property type="match status" value="1"/>
</dbReference>
<evidence type="ECO:0000256" key="1">
    <source>
        <dbReference type="ARBA" id="ARBA00022801"/>
    </source>
</evidence>
<evidence type="ECO:0000256" key="5">
    <source>
        <dbReference type="ARBA" id="ARBA00040549"/>
    </source>
</evidence>
<evidence type="ECO:0000256" key="4">
    <source>
        <dbReference type="ARBA" id="ARBA00038012"/>
    </source>
</evidence>
<feature type="domain" description="Phospholipase D-like" evidence="7">
    <location>
        <begin position="133"/>
        <end position="314"/>
    </location>
</feature>
<dbReference type="AlphaFoldDB" id="A0AAE1KFW4"/>
<dbReference type="Pfam" id="PF13091">
    <property type="entry name" value="PLDc_2"/>
    <property type="match status" value="1"/>
</dbReference>
<evidence type="ECO:0000313" key="9">
    <source>
        <dbReference type="Proteomes" id="UP001286313"/>
    </source>
</evidence>
<keyword evidence="9" id="KW-1185">Reference proteome</keyword>
<evidence type="ECO:0000313" key="8">
    <source>
        <dbReference type="EMBL" id="KAK3870745.1"/>
    </source>
</evidence>
<dbReference type="InterPro" id="IPR025202">
    <property type="entry name" value="PLD-like_dom"/>
</dbReference>
<comment type="caution">
    <text evidence="8">The sequence shown here is derived from an EMBL/GenBank/DDBJ whole genome shotgun (WGS) entry which is preliminary data.</text>
</comment>
<gene>
    <name evidence="8" type="ORF">Pcinc_024051</name>
</gene>
<proteinExistence type="inferred from homology"/>
<keyword evidence="1" id="KW-0378">Hydrolase</keyword>
<reference evidence="8" key="1">
    <citation type="submission" date="2023-10" db="EMBL/GenBank/DDBJ databases">
        <title>Genome assemblies of two species of porcelain crab, Petrolisthes cinctipes and Petrolisthes manimaculis (Anomura: Porcellanidae).</title>
        <authorList>
            <person name="Angst P."/>
        </authorList>
    </citation>
    <scope>NUCLEOTIDE SEQUENCE</scope>
    <source>
        <strain evidence="8">PB745_01</strain>
        <tissue evidence="8">Gill</tissue>
    </source>
</reference>
<evidence type="ECO:0000256" key="6">
    <source>
        <dbReference type="ARBA" id="ARBA00043167"/>
    </source>
</evidence>
<dbReference type="SUPFAM" id="SSF56024">
    <property type="entry name" value="Phospholipase D/nuclease"/>
    <property type="match status" value="1"/>
</dbReference>
<sequence length="320" mass="36332">MCLRKVSHLLHEKYKGVEDGSEPSIYMHVIFFPDQGIIGDISSDINFGSVNNSPYPHYLTSDLKSGQAKNVRRIHNHTTNTNPSSPQTGFSQSDNRLPVYLHVQTDLQNSNLPHTHPHHNSVGIKNSTSLVRLVKVLDSARESIVVCLYCLSCKDLIDALVRAKKRGVHVRVLLDRNMCTEVCQRTMDILRENNIPARPNHRSLMMHHKFAIVDAPTENDYQPQEAGTMDHKGNTISHQPANVWNLGFGNVFKFLTELRHIKSRETVKKRNSGIMMTGSFNWTWSAVIKNHENVIITNHPMLVQQFIQEFEALWSCPAGV</sequence>
<dbReference type="GO" id="GO:0016891">
    <property type="term" value="F:RNA endonuclease activity producing 5'-phosphomonoesters, hydrolytic mechanism"/>
    <property type="evidence" value="ECO:0007669"/>
    <property type="project" value="TreeGrafter"/>
</dbReference>
<dbReference type="GO" id="GO:0016042">
    <property type="term" value="P:lipid catabolic process"/>
    <property type="evidence" value="ECO:0007669"/>
    <property type="project" value="UniProtKB-KW"/>
</dbReference>
<dbReference type="InterPro" id="IPR051406">
    <property type="entry name" value="PLD_domain"/>
</dbReference>
<keyword evidence="3" id="KW-0443">Lipid metabolism</keyword>
<dbReference type="EMBL" id="JAWQEG010002614">
    <property type="protein sequence ID" value="KAK3870745.1"/>
    <property type="molecule type" value="Genomic_DNA"/>
</dbReference>
<accession>A0AAE1KFW4</accession>
<organism evidence="8 9">
    <name type="scientific">Petrolisthes cinctipes</name>
    <name type="common">Flat porcelain crab</name>
    <dbReference type="NCBI Taxonomy" id="88211"/>
    <lineage>
        <taxon>Eukaryota</taxon>
        <taxon>Metazoa</taxon>
        <taxon>Ecdysozoa</taxon>
        <taxon>Arthropoda</taxon>
        <taxon>Crustacea</taxon>
        <taxon>Multicrustacea</taxon>
        <taxon>Malacostraca</taxon>
        <taxon>Eumalacostraca</taxon>
        <taxon>Eucarida</taxon>
        <taxon>Decapoda</taxon>
        <taxon>Pleocyemata</taxon>
        <taxon>Anomura</taxon>
        <taxon>Galatheoidea</taxon>
        <taxon>Porcellanidae</taxon>
        <taxon>Petrolisthes</taxon>
    </lineage>
</organism>
<evidence type="ECO:0000256" key="2">
    <source>
        <dbReference type="ARBA" id="ARBA00022963"/>
    </source>
</evidence>
<comment type="similarity">
    <text evidence="4">Belongs to the phospholipase D family. MitoPLD/Zucchini subfamily.</text>
</comment>
<dbReference type="GO" id="GO:0005739">
    <property type="term" value="C:mitochondrion"/>
    <property type="evidence" value="ECO:0007669"/>
    <property type="project" value="TreeGrafter"/>
</dbReference>
<name>A0AAE1KFW4_PETCI</name>
<dbReference type="PANTHER" id="PTHR43856">
    <property type="entry name" value="CARDIOLIPIN HYDROLASE"/>
    <property type="match status" value="1"/>
</dbReference>
<protein>
    <recommendedName>
        <fullName evidence="5">Mitochondrial cardiolipin hydrolase</fullName>
    </recommendedName>
    <alternativeName>
        <fullName evidence="6">Mitochondrial phospholipase</fullName>
    </alternativeName>
</protein>
<dbReference type="GO" id="GO:0034587">
    <property type="term" value="P:piRNA processing"/>
    <property type="evidence" value="ECO:0007669"/>
    <property type="project" value="TreeGrafter"/>
</dbReference>
<dbReference type="Gene3D" id="3.30.870.10">
    <property type="entry name" value="Endonuclease Chain A"/>
    <property type="match status" value="1"/>
</dbReference>
<evidence type="ECO:0000256" key="3">
    <source>
        <dbReference type="ARBA" id="ARBA00023098"/>
    </source>
</evidence>
<evidence type="ECO:0000259" key="7">
    <source>
        <dbReference type="Pfam" id="PF13091"/>
    </source>
</evidence>
<dbReference type="Proteomes" id="UP001286313">
    <property type="component" value="Unassembled WGS sequence"/>
</dbReference>
<keyword evidence="2" id="KW-0442">Lipid degradation</keyword>